<protein>
    <submittedName>
        <fullName evidence="8">Polyprenyl synthetase family protein</fullName>
    </submittedName>
</protein>
<organism evidence="8 9">
    <name type="scientific">Agromyces bracchium</name>
    <dbReference type="NCBI Taxonomy" id="88376"/>
    <lineage>
        <taxon>Bacteria</taxon>
        <taxon>Bacillati</taxon>
        <taxon>Actinomycetota</taxon>
        <taxon>Actinomycetes</taxon>
        <taxon>Micrococcales</taxon>
        <taxon>Microbacteriaceae</taxon>
        <taxon>Agromyces</taxon>
    </lineage>
</organism>
<name>A0A6I3M504_9MICO</name>
<proteinExistence type="inferred from homology"/>
<evidence type="ECO:0000256" key="7">
    <source>
        <dbReference type="SAM" id="MobiDB-lite"/>
    </source>
</evidence>
<dbReference type="InterPro" id="IPR008949">
    <property type="entry name" value="Isoprenoid_synthase_dom_sf"/>
</dbReference>
<sequence length="386" mass="40053">MSSIGSVRLDGRGERTAETAGGADGGVGRVERAGADLVSRVEAAVARTPAAVSAAWAAVDAPAGDQRELRELVDRLAAQRGGKYLRSRLAAAAYLGMGGTDAGACDAIAAAVQLLHVGLCVHDDLIDGDDRRHGRPNLFGATRESLRSIGTVATADHRAASAALLAGDLAIGESMAILGRAPVSDRIRVSLVLEAVSALERAISGELMDVRGEELSPESARPALTAELKTSGYSIVLPLRLGALASGRADAAALVALGEYGRHLGVAYQFMDDELAVFGDPARTGKSTSSDIRSGKRTFLLQLAYAGSSEHDRASLDRDVGRSDLSDAGVERVRAIMRDSGALERHRACIVRRATDAVDALEGAGLPESLVAYLTVLARSVPGRSA</sequence>
<keyword evidence="4" id="KW-0479">Metal-binding</keyword>
<evidence type="ECO:0000256" key="1">
    <source>
        <dbReference type="ARBA" id="ARBA00001946"/>
    </source>
</evidence>
<evidence type="ECO:0000256" key="6">
    <source>
        <dbReference type="RuleBase" id="RU004466"/>
    </source>
</evidence>
<evidence type="ECO:0000256" key="4">
    <source>
        <dbReference type="ARBA" id="ARBA00022723"/>
    </source>
</evidence>
<dbReference type="PANTHER" id="PTHR12001:SF85">
    <property type="entry name" value="SHORT CHAIN ISOPRENYL DIPHOSPHATE SYNTHASE"/>
    <property type="match status" value="1"/>
</dbReference>
<dbReference type="GO" id="GO:0004659">
    <property type="term" value="F:prenyltransferase activity"/>
    <property type="evidence" value="ECO:0007669"/>
    <property type="project" value="InterPro"/>
</dbReference>
<dbReference type="SFLD" id="SFLDS00005">
    <property type="entry name" value="Isoprenoid_Synthase_Type_I"/>
    <property type="match status" value="1"/>
</dbReference>
<dbReference type="AlphaFoldDB" id="A0A6I3M504"/>
<keyword evidence="9" id="KW-1185">Reference proteome</keyword>
<dbReference type="Pfam" id="PF00348">
    <property type="entry name" value="polyprenyl_synt"/>
    <property type="match status" value="1"/>
</dbReference>
<dbReference type="OrthoDB" id="4497239at2"/>
<evidence type="ECO:0000256" key="5">
    <source>
        <dbReference type="ARBA" id="ARBA00022842"/>
    </source>
</evidence>
<gene>
    <name evidence="8" type="ORF">GJ743_02140</name>
</gene>
<comment type="similarity">
    <text evidence="2 6">Belongs to the FPP/GGPP synthase family.</text>
</comment>
<evidence type="ECO:0000313" key="9">
    <source>
        <dbReference type="Proteomes" id="UP000433071"/>
    </source>
</evidence>
<reference evidence="8 9" key="1">
    <citation type="submission" date="2019-11" db="EMBL/GenBank/DDBJ databases">
        <title>Agromyces kandeliae sp. nov., isolated from mangrove soil.</title>
        <authorList>
            <person name="Wang R."/>
        </authorList>
    </citation>
    <scope>NUCLEOTIDE SEQUENCE [LARGE SCALE GENOMIC DNA]</scope>
    <source>
        <strain evidence="8 9">JCM 11433</strain>
    </source>
</reference>
<dbReference type="GO" id="GO:0008299">
    <property type="term" value="P:isoprenoid biosynthetic process"/>
    <property type="evidence" value="ECO:0007669"/>
    <property type="project" value="InterPro"/>
</dbReference>
<dbReference type="Proteomes" id="UP000433071">
    <property type="component" value="Unassembled WGS sequence"/>
</dbReference>
<feature type="region of interest" description="Disordered" evidence="7">
    <location>
        <begin position="1"/>
        <end position="27"/>
    </location>
</feature>
<evidence type="ECO:0000256" key="2">
    <source>
        <dbReference type="ARBA" id="ARBA00006706"/>
    </source>
</evidence>
<comment type="cofactor">
    <cofactor evidence="1">
        <name>Mg(2+)</name>
        <dbReference type="ChEBI" id="CHEBI:18420"/>
    </cofactor>
</comment>
<dbReference type="PANTHER" id="PTHR12001">
    <property type="entry name" value="GERANYLGERANYL PYROPHOSPHATE SYNTHASE"/>
    <property type="match status" value="1"/>
</dbReference>
<dbReference type="RefSeq" id="WP_155050267.1">
    <property type="nucleotide sequence ID" value="NZ_BAAAIB010000006.1"/>
</dbReference>
<dbReference type="GO" id="GO:0046872">
    <property type="term" value="F:metal ion binding"/>
    <property type="evidence" value="ECO:0007669"/>
    <property type="project" value="UniProtKB-KW"/>
</dbReference>
<dbReference type="InterPro" id="IPR000092">
    <property type="entry name" value="Polyprenyl_synt"/>
</dbReference>
<comment type="caution">
    <text evidence="8">The sequence shown here is derived from an EMBL/GenBank/DDBJ whole genome shotgun (WGS) entry which is preliminary data.</text>
</comment>
<dbReference type="Gene3D" id="1.10.600.10">
    <property type="entry name" value="Farnesyl Diphosphate Synthase"/>
    <property type="match status" value="1"/>
</dbReference>
<accession>A0A6I3M504</accession>
<dbReference type="EMBL" id="WMLB01000006">
    <property type="protein sequence ID" value="MTH67172.1"/>
    <property type="molecule type" value="Genomic_DNA"/>
</dbReference>
<evidence type="ECO:0000313" key="8">
    <source>
        <dbReference type="EMBL" id="MTH67172.1"/>
    </source>
</evidence>
<keyword evidence="5" id="KW-0460">Magnesium</keyword>
<keyword evidence="3 6" id="KW-0808">Transferase</keyword>
<dbReference type="SUPFAM" id="SSF48576">
    <property type="entry name" value="Terpenoid synthases"/>
    <property type="match status" value="1"/>
</dbReference>
<evidence type="ECO:0000256" key="3">
    <source>
        <dbReference type="ARBA" id="ARBA00022679"/>
    </source>
</evidence>